<dbReference type="Pfam" id="PF08059">
    <property type="entry name" value="SEP"/>
    <property type="match status" value="1"/>
</dbReference>
<dbReference type="CDD" id="cd14348">
    <property type="entry name" value="UBA_p47"/>
    <property type="match status" value="1"/>
</dbReference>
<organism evidence="4 5">
    <name type="scientific">Coccomyxa subellipsoidea (strain C-169)</name>
    <name type="common">Green microalga</name>
    <dbReference type="NCBI Taxonomy" id="574566"/>
    <lineage>
        <taxon>Eukaryota</taxon>
        <taxon>Viridiplantae</taxon>
        <taxon>Chlorophyta</taxon>
        <taxon>core chlorophytes</taxon>
        <taxon>Trebouxiophyceae</taxon>
        <taxon>Trebouxiophyceae incertae sedis</taxon>
        <taxon>Coccomyxaceae</taxon>
        <taxon>Coccomyxa</taxon>
        <taxon>Coccomyxa subellipsoidea</taxon>
    </lineage>
</organism>
<dbReference type="InterPro" id="IPR029071">
    <property type="entry name" value="Ubiquitin-like_domsf"/>
</dbReference>
<dbReference type="Proteomes" id="UP000007264">
    <property type="component" value="Unassembled WGS sequence"/>
</dbReference>
<dbReference type="PROSITE" id="PS51399">
    <property type="entry name" value="SEP"/>
    <property type="match status" value="1"/>
</dbReference>
<accession>I0YU61</accession>
<sequence length="393" mass="41266">MADSASIAQFTDVTGASQEAAKFFLDSSEGVVDAAIDQYFATGGEMFAPAAPEEAMEEAEPIAQPVLPRQAAPVPAAAAPPPRASAASSRGARPAAQPRGNVRSLADMAKNQDDSDDDEQNEYYAGGEKSGQVVKGNPAPKEKVGELFDRARMAGAEDGPAAPLPAQRSAGVFTGTARTLAGGDVAPEPAPAPADGQPPRIVHNISFYANGVFTIDDGEPRRLDDPANKPFLDSIARGDCPKELAPSDRRIVVNVNLIRVEREYVAPPKPKYKAFGGTGRLLSADDGPSASSEATPEQPAAAPAAGSQMPWEGPDESKDTTSLQLRLADGSRMVARFNLDHTVGDIRRFIRAARPEVTTPFRLMTAFPQAQLEDDAVTISAAGLANAVIIQKL</sequence>
<dbReference type="GO" id="GO:0043161">
    <property type="term" value="P:proteasome-mediated ubiquitin-dependent protein catabolic process"/>
    <property type="evidence" value="ECO:0007669"/>
    <property type="project" value="TreeGrafter"/>
</dbReference>
<feature type="compositionally biased region" description="Low complexity" evidence="1">
    <location>
        <begin position="288"/>
        <end position="308"/>
    </location>
</feature>
<dbReference type="STRING" id="574566.I0YU61"/>
<dbReference type="Gene3D" id="1.10.8.10">
    <property type="entry name" value="DNA helicase RuvA subunit, C-terminal domain"/>
    <property type="match status" value="1"/>
</dbReference>
<keyword evidence="5" id="KW-1185">Reference proteome</keyword>
<feature type="domain" description="SEP" evidence="3">
    <location>
        <begin position="200"/>
        <end position="265"/>
    </location>
</feature>
<dbReference type="Gene3D" id="3.30.420.210">
    <property type="entry name" value="SEP domain"/>
    <property type="match status" value="1"/>
</dbReference>
<dbReference type="AlphaFoldDB" id="I0YU61"/>
<reference evidence="4 5" key="1">
    <citation type="journal article" date="2012" name="Genome Biol.">
        <title>The genome of the polar eukaryotic microalga coccomyxa subellipsoidea reveals traits of cold adaptation.</title>
        <authorList>
            <person name="Blanc G."/>
            <person name="Agarkova I."/>
            <person name="Grimwood J."/>
            <person name="Kuo A."/>
            <person name="Brueggeman A."/>
            <person name="Dunigan D."/>
            <person name="Gurnon J."/>
            <person name="Ladunga I."/>
            <person name="Lindquist E."/>
            <person name="Lucas S."/>
            <person name="Pangilinan J."/>
            <person name="Proschold T."/>
            <person name="Salamov A."/>
            <person name="Schmutz J."/>
            <person name="Weeks D."/>
            <person name="Yamada T."/>
            <person name="Claverie J.M."/>
            <person name="Grigoriev I."/>
            <person name="Van Etten J."/>
            <person name="Lomsadze A."/>
            <person name="Borodovsky M."/>
        </authorList>
    </citation>
    <scope>NUCLEOTIDE SEQUENCE [LARGE SCALE GENOMIC DNA]</scope>
    <source>
        <strain evidence="4 5">C-169</strain>
    </source>
</reference>
<feature type="compositionally biased region" description="Low complexity" evidence="1">
    <location>
        <begin position="84"/>
        <end position="100"/>
    </location>
</feature>
<name>I0YU61_COCSC</name>
<evidence type="ECO:0000259" key="3">
    <source>
        <dbReference type="PROSITE" id="PS51399"/>
    </source>
</evidence>
<proteinExistence type="predicted"/>
<dbReference type="KEGG" id="csl:COCSUDRAFT_42947"/>
<feature type="region of interest" description="Disordered" evidence="1">
    <location>
        <begin position="180"/>
        <end position="201"/>
    </location>
</feature>
<dbReference type="GO" id="GO:0005634">
    <property type="term" value="C:nucleus"/>
    <property type="evidence" value="ECO:0007669"/>
    <property type="project" value="TreeGrafter"/>
</dbReference>
<feature type="domain" description="UBX" evidence="2">
    <location>
        <begin position="316"/>
        <end position="392"/>
    </location>
</feature>
<evidence type="ECO:0000259" key="2">
    <source>
        <dbReference type="PROSITE" id="PS50033"/>
    </source>
</evidence>
<dbReference type="SMART" id="SM00166">
    <property type="entry name" value="UBX"/>
    <property type="match status" value="1"/>
</dbReference>
<dbReference type="PROSITE" id="PS50033">
    <property type="entry name" value="UBX"/>
    <property type="match status" value="1"/>
</dbReference>
<dbReference type="OrthoDB" id="25887at2759"/>
<dbReference type="InterPro" id="IPR001012">
    <property type="entry name" value="UBX_dom"/>
</dbReference>
<dbReference type="Pfam" id="PF00789">
    <property type="entry name" value="UBX"/>
    <property type="match status" value="1"/>
</dbReference>
<dbReference type="InterPro" id="IPR012989">
    <property type="entry name" value="SEP_domain"/>
</dbReference>
<evidence type="ECO:0000313" key="4">
    <source>
        <dbReference type="EMBL" id="EIE21930.1"/>
    </source>
</evidence>
<dbReference type="PANTHER" id="PTHR23333:SF20">
    <property type="entry name" value="NSFL1 COFACTOR P47"/>
    <property type="match status" value="1"/>
</dbReference>
<feature type="compositionally biased region" description="Low complexity" evidence="1">
    <location>
        <begin position="181"/>
        <end position="199"/>
    </location>
</feature>
<dbReference type="GO" id="GO:0000045">
    <property type="term" value="P:autophagosome assembly"/>
    <property type="evidence" value="ECO:0007669"/>
    <property type="project" value="TreeGrafter"/>
</dbReference>
<dbReference type="SUPFAM" id="SSF102848">
    <property type="entry name" value="NSFL1 (p97 ATPase) cofactor p47, SEP domain"/>
    <property type="match status" value="1"/>
</dbReference>
<protein>
    <submittedName>
        <fullName evidence="4">SEP-domain-containing protein</fullName>
    </submittedName>
</protein>
<dbReference type="EMBL" id="AGSI01000011">
    <property type="protein sequence ID" value="EIE21930.1"/>
    <property type="molecule type" value="Genomic_DNA"/>
</dbReference>
<evidence type="ECO:0000256" key="1">
    <source>
        <dbReference type="SAM" id="MobiDB-lite"/>
    </source>
</evidence>
<dbReference type="SUPFAM" id="SSF54236">
    <property type="entry name" value="Ubiquitin-like"/>
    <property type="match status" value="1"/>
</dbReference>
<gene>
    <name evidence="4" type="ORF">COCSUDRAFT_42947</name>
</gene>
<evidence type="ECO:0000313" key="5">
    <source>
        <dbReference type="Proteomes" id="UP000007264"/>
    </source>
</evidence>
<dbReference type="SMART" id="SM00553">
    <property type="entry name" value="SEP"/>
    <property type="match status" value="1"/>
</dbReference>
<dbReference type="GO" id="GO:0005829">
    <property type="term" value="C:cytosol"/>
    <property type="evidence" value="ECO:0007669"/>
    <property type="project" value="TreeGrafter"/>
</dbReference>
<dbReference type="CDD" id="cd01770">
    <property type="entry name" value="UBX_UBXN2"/>
    <property type="match status" value="1"/>
</dbReference>
<dbReference type="GeneID" id="17039915"/>
<dbReference type="Pfam" id="PF14555">
    <property type="entry name" value="UBA_4"/>
    <property type="match status" value="1"/>
</dbReference>
<feature type="compositionally biased region" description="Low complexity" evidence="1">
    <location>
        <begin position="61"/>
        <end position="77"/>
    </location>
</feature>
<feature type="region of interest" description="Disordered" evidence="1">
    <location>
        <begin position="275"/>
        <end position="321"/>
    </location>
</feature>
<dbReference type="Gene3D" id="3.10.20.90">
    <property type="entry name" value="Phosphatidylinositol 3-kinase Catalytic Subunit, Chain A, domain 1"/>
    <property type="match status" value="1"/>
</dbReference>
<dbReference type="GO" id="GO:0061025">
    <property type="term" value="P:membrane fusion"/>
    <property type="evidence" value="ECO:0007669"/>
    <property type="project" value="TreeGrafter"/>
</dbReference>
<dbReference type="GO" id="GO:0007030">
    <property type="term" value="P:Golgi organization"/>
    <property type="evidence" value="ECO:0007669"/>
    <property type="project" value="TreeGrafter"/>
</dbReference>
<dbReference type="PANTHER" id="PTHR23333">
    <property type="entry name" value="UBX DOMAIN CONTAINING PROTEIN"/>
    <property type="match status" value="1"/>
</dbReference>
<feature type="region of interest" description="Disordered" evidence="1">
    <location>
        <begin position="50"/>
        <end position="143"/>
    </location>
</feature>
<comment type="caution">
    <text evidence="4">The sequence shown here is derived from an EMBL/GenBank/DDBJ whole genome shotgun (WGS) entry which is preliminary data.</text>
</comment>
<dbReference type="GO" id="GO:0043130">
    <property type="term" value="F:ubiquitin binding"/>
    <property type="evidence" value="ECO:0007669"/>
    <property type="project" value="TreeGrafter"/>
</dbReference>
<dbReference type="RefSeq" id="XP_005646474.1">
    <property type="nucleotide sequence ID" value="XM_005646417.1"/>
</dbReference>
<dbReference type="eggNOG" id="KOG2086">
    <property type="taxonomic scope" value="Eukaryota"/>
</dbReference>
<dbReference type="InterPro" id="IPR036241">
    <property type="entry name" value="NSFL1C_SEP_dom_sf"/>
</dbReference>
<dbReference type="GO" id="GO:0031468">
    <property type="term" value="P:nuclear membrane reassembly"/>
    <property type="evidence" value="ECO:0007669"/>
    <property type="project" value="TreeGrafter"/>
</dbReference>